<evidence type="ECO:0000313" key="1">
    <source>
        <dbReference type="EMBL" id="CAH2079259.1"/>
    </source>
</evidence>
<proteinExistence type="predicted"/>
<organism evidence="1 2">
    <name type="scientific">Thlaspi arvense</name>
    <name type="common">Field penny-cress</name>
    <dbReference type="NCBI Taxonomy" id="13288"/>
    <lineage>
        <taxon>Eukaryota</taxon>
        <taxon>Viridiplantae</taxon>
        <taxon>Streptophyta</taxon>
        <taxon>Embryophyta</taxon>
        <taxon>Tracheophyta</taxon>
        <taxon>Spermatophyta</taxon>
        <taxon>Magnoliopsida</taxon>
        <taxon>eudicotyledons</taxon>
        <taxon>Gunneridae</taxon>
        <taxon>Pentapetalae</taxon>
        <taxon>rosids</taxon>
        <taxon>malvids</taxon>
        <taxon>Brassicales</taxon>
        <taxon>Brassicaceae</taxon>
        <taxon>Thlaspideae</taxon>
        <taxon>Thlaspi</taxon>
    </lineage>
</organism>
<name>A0AAU9T7P0_THLAR</name>
<dbReference type="Proteomes" id="UP000836841">
    <property type="component" value="Chromosome 7"/>
</dbReference>
<dbReference type="Gene3D" id="3.20.20.80">
    <property type="entry name" value="Glycosidases"/>
    <property type="match status" value="1"/>
</dbReference>
<accession>A0AAU9T7P0</accession>
<gene>
    <name evidence="1" type="ORF">TAV2_LOCUS25289</name>
</gene>
<dbReference type="InterPro" id="IPR017853">
    <property type="entry name" value="GH"/>
</dbReference>
<evidence type="ECO:0000313" key="2">
    <source>
        <dbReference type="Proteomes" id="UP000836841"/>
    </source>
</evidence>
<feature type="non-terminal residue" evidence="1">
    <location>
        <position position="96"/>
    </location>
</feature>
<keyword evidence="2" id="KW-1185">Reference proteome</keyword>
<dbReference type="EMBL" id="OU466863">
    <property type="protein sequence ID" value="CAH2079259.1"/>
    <property type="molecule type" value="Genomic_DNA"/>
</dbReference>
<dbReference type="AlphaFoldDB" id="A0AAU9T7P0"/>
<protein>
    <submittedName>
        <fullName evidence="1">Uncharacterized protein</fullName>
    </submittedName>
</protein>
<reference evidence="1 2" key="1">
    <citation type="submission" date="2022-03" db="EMBL/GenBank/DDBJ databases">
        <authorList>
            <person name="Nunn A."/>
            <person name="Chopra R."/>
            <person name="Nunn A."/>
            <person name="Contreras Garrido A."/>
        </authorList>
    </citation>
    <scope>NUCLEOTIDE SEQUENCE [LARGE SCALE GENOMIC DNA]</scope>
</reference>
<sequence>FSEDKVSGNSYYYLKGIDYVMDHFKTRYGDSLIYITENASVSKPVRRLLPNPSGLIIFVVISAFSVKSSKRNVNIKGYFAWVLGENYELCMNTLCP</sequence>
<dbReference type="SUPFAM" id="SSF51445">
    <property type="entry name" value="(Trans)glycosidases"/>
    <property type="match status" value="1"/>
</dbReference>